<evidence type="ECO:0000313" key="15">
    <source>
        <dbReference type="EMBL" id="BAM82292.1"/>
    </source>
</evidence>
<evidence type="ECO:0000259" key="12">
    <source>
        <dbReference type="Pfam" id="PF04811"/>
    </source>
</evidence>
<name>M1VGJ7_CYAM1</name>
<dbReference type="OrthoDB" id="49016at2759"/>
<dbReference type="PANTHER" id="PTHR13803">
    <property type="entry name" value="SEC24-RELATED PROTEIN"/>
    <property type="match status" value="1"/>
</dbReference>
<dbReference type="GeneID" id="16996522"/>
<dbReference type="Proteomes" id="UP000007014">
    <property type="component" value="Chromosome 17"/>
</dbReference>
<dbReference type="GO" id="GO:0070971">
    <property type="term" value="C:endoplasmic reticulum exit site"/>
    <property type="evidence" value="ECO:0007669"/>
    <property type="project" value="TreeGrafter"/>
</dbReference>
<evidence type="ECO:0000256" key="6">
    <source>
        <dbReference type="ARBA" id="ARBA00022892"/>
    </source>
</evidence>
<dbReference type="InterPro" id="IPR029006">
    <property type="entry name" value="ADF-H/Gelsolin-like_dom_sf"/>
</dbReference>
<dbReference type="InterPro" id="IPR036180">
    <property type="entry name" value="Gelsolin-like_dom_sf"/>
</dbReference>
<dbReference type="GO" id="GO:0008270">
    <property type="term" value="F:zinc ion binding"/>
    <property type="evidence" value="ECO:0007669"/>
    <property type="project" value="InterPro"/>
</dbReference>
<keyword evidence="4" id="KW-0813">Transport</keyword>
<dbReference type="Gene3D" id="2.30.30.380">
    <property type="entry name" value="Zn-finger domain of Sec23/24"/>
    <property type="match status" value="1"/>
</dbReference>
<dbReference type="GO" id="GO:0005789">
    <property type="term" value="C:endoplasmic reticulum membrane"/>
    <property type="evidence" value="ECO:0007669"/>
    <property type="project" value="UniProtKB-SubCell"/>
</dbReference>
<dbReference type="InterPro" id="IPR036175">
    <property type="entry name" value="Sec23/24_helical_dom_sf"/>
</dbReference>
<evidence type="ECO:0000256" key="10">
    <source>
        <dbReference type="SAM" id="MobiDB-lite"/>
    </source>
</evidence>
<dbReference type="GO" id="GO:0000149">
    <property type="term" value="F:SNARE binding"/>
    <property type="evidence" value="ECO:0007669"/>
    <property type="project" value="TreeGrafter"/>
</dbReference>
<dbReference type="SUPFAM" id="SSF81811">
    <property type="entry name" value="Helical domain of Sec23/24"/>
    <property type="match status" value="1"/>
</dbReference>
<organism evidence="15 16">
    <name type="scientific">Cyanidioschyzon merolae (strain NIES-3377 / 10D)</name>
    <name type="common">Unicellular red alga</name>
    <dbReference type="NCBI Taxonomy" id="280699"/>
    <lineage>
        <taxon>Eukaryota</taxon>
        <taxon>Rhodophyta</taxon>
        <taxon>Bangiophyceae</taxon>
        <taxon>Cyanidiales</taxon>
        <taxon>Cyanidiaceae</taxon>
        <taxon>Cyanidioschyzon</taxon>
    </lineage>
</organism>
<dbReference type="InterPro" id="IPR036465">
    <property type="entry name" value="vWFA_dom_sf"/>
</dbReference>
<dbReference type="SUPFAM" id="SSF82754">
    <property type="entry name" value="C-terminal, gelsolin-like domain of Sec23/24"/>
    <property type="match status" value="1"/>
</dbReference>
<feature type="region of interest" description="Disordered" evidence="10">
    <location>
        <begin position="468"/>
        <end position="495"/>
    </location>
</feature>
<dbReference type="PANTHER" id="PTHR13803:SF39">
    <property type="entry name" value="SECRETORY 24AB, ISOFORM A"/>
    <property type="match status" value="1"/>
</dbReference>
<feature type="domain" description="Sec23/Sec24 beta-sandwich" evidence="14">
    <location>
        <begin position="1120"/>
        <end position="1204"/>
    </location>
</feature>
<keyword evidence="7" id="KW-0653">Protein transport</keyword>
<reference evidence="15 16" key="2">
    <citation type="journal article" date="2007" name="BMC Biol.">
        <title>A 100%-complete sequence reveals unusually simple genomic features in the hot-spring red alga Cyanidioschyzon merolae.</title>
        <authorList>
            <person name="Nozaki H."/>
            <person name="Takano H."/>
            <person name="Misumi O."/>
            <person name="Terasawa K."/>
            <person name="Matsuzaki M."/>
            <person name="Maruyama S."/>
            <person name="Nishida K."/>
            <person name="Yagisawa F."/>
            <person name="Yoshida Y."/>
            <person name="Fujiwara T."/>
            <person name="Takio S."/>
            <person name="Tamura K."/>
            <person name="Chung S.J."/>
            <person name="Nakamura S."/>
            <person name="Kuroiwa H."/>
            <person name="Tanaka K."/>
            <person name="Sato N."/>
            <person name="Kuroiwa T."/>
        </authorList>
    </citation>
    <scope>NUCLEOTIDE SEQUENCE [LARGE SCALE GENOMIC DNA]</scope>
    <source>
        <strain evidence="15 16">10D</strain>
    </source>
</reference>
<dbReference type="RefSeq" id="XP_005538328.1">
    <property type="nucleotide sequence ID" value="XM_005538271.1"/>
</dbReference>
<evidence type="ECO:0000259" key="14">
    <source>
        <dbReference type="Pfam" id="PF08033"/>
    </source>
</evidence>
<keyword evidence="6" id="KW-0931">ER-Golgi transport</keyword>
<keyword evidence="9" id="KW-0472">Membrane</keyword>
<evidence type="ECO:0000259" key="13">
    <source>
        <dbReference type="Pfam" id="PF04815"/>
    </source>
</evidence>
<evidence type="ECO:0000256" key="2">
    <source>
        <dbReference type="ARBA" id="ARBA00004586"/>
    </source>
</evidence>
<feature type="compositionally biased region" description="Polar residues" evidence="10">
    <location>
        <begin position="149"/>
        <end position="167"/>
    </location>
</feature>
<keyword evidence="16" id="KW-1185">Reference proteome</keyword>
<protein>
    <submittedName>
        <fullName evidence="15">Vesicle coat complex COPII, subunit Sec24</fullName>
    </submittedName>
</protein>
<dbReference type="GO" id="GO:0030127">
    <property type="term" value="C:COPII vesicle coat"/>
    <property type="evidence" value="ECO:0007669"/>
    <property type="project" value="InterPro"/>
</dbReference>
<feature type="compositionally biased region" description="Polar residues" evidence="10">
    <location>
        <begin position="270"/>
        <end position="279"/>
    </location>
</feature>
<feature type="region of interest" description="Disordered" evidence="10">
    <location>
        <begin position="1"/>
        <end position="206"/>
    </location>
</feature>
<evidence type="ECO:0000256" key="1">
    <source>
        <dbReference type="ARBA" id="ARBA00004394"/>
    </source>
</evidence>
<comment type="similarity">
    <text evidence="3">Belongs to the SEC23/SEC24 family. SEC24 subfamily.</text>
</comment>
<feature type="domain" description="Zinc finger Sec23/Sec24-type" evidence="11">
    <location>
        <begin position="789"/>
        <end position="827"/>
    </location>
</feature>
<gene>
    <name evidence="15" type="ORF">CYME_CMQ471C</name>
</gene>
<dbReference type="SUPFAM" id="SSF81995">
    <property type="entry name" value="beta-sandwich domain of Sec23/24"/>
    <property type="match status" value="1"/>
</dbReference>
<dbReference type="SUPFAM" id="SSF53300">
    <property type="entry name" value="vWA-like"/>
    <property type="match status" value="1"/>
</dbReference>
<evidence type="ECO:0000256" key="7">
    <source>
        <dbReference type="ARBA" id="ARBA00022927"/>
    </source>
</evidence>
<dbReference type="GO" id="GO:0006886">
    <property type="term" value="P:intracellular protein transport"/>
    <property type="evidence" value="ECO:0007669"/>
    <property type="project" value="InterPro"/>
</dbReference>
<feature type="domain" description="Sec23/Sec24 trunk" evidence="12">
    <location>
        <begin position="864"/>
        <end position="1115"/>
    </location>
</feature>
<dbReference type="OMA" id="CPANDYY"/>
<dbReference type="InterPro" id="IPR012990">
    <property type="entry name" value="Beta-sandwich_Sec23_24"/>
</dbReference>
<evidence type="ECO:0000256" key="9">
    <source>
        <dbReference type="ARBA" id="ARBA00023136"/>
    </source>
</evidence>
<dbReference type="InterPro" id="IPR050550">
    <property type="entry name" value="SEC23_SEC24_subfamily"/>
</dbReference>
<dbReference type="GO" id="GO:0000139">
    <property type="term" value="C:Golgi membrane"/>
    <property type="evidence" value="ECO:0007669"/>
    <property type="project" value="UniProtKB-SubCell"/>
</dbReference>
<dbReference type="HOGENOM" id="CLU_249362_0_0_1"/>
<evidence type="ECO:0000256" key="5">
    <source>
        <dbReference type="ARBA" id="ARBA00022824"/>
    </source>
</evidence>
<dbReference type="KEGG" id="cme:CYME_CMQ471C"/>
<dbReference type="Pfam" id="PF04815">
    <property type="entry name" value="Sec23_helical"/>
    <property type="match status" value="1"/>
</dbReference>
<dbReference type="STRING" id="280699.M1VGJ7"/>
<dbReference type="InterPro" id="IPR006900">
    <property type="entry name" value="Sec23/24_helical_dom"/>
</dbReference>
<dbReference type="Gene3D" id="3.40.50.410">
    <property type="entry name" value="von Willebrand factor, type A domain"/>
    <property type="match status" value="1"/>
</dbReference>
<dbReference type="Gene3D" id="2.60.40.1670">
    <property type="entry name" value="beta-sandwich domain of Sec23/24"/>
    <property type="match status" value="1"/>
</dbReference>
<dbReference type="eggNOG" id="KOG1985">
    <property type="taxonomic scope" value="Eukaryota"/>
</dbReference>
<evidence type="ECO:0000259" key="11">
    <source>
        <dbReference type="Pfam" id="PF04810"/>
    </source>
</evidence>
<reference evidence="15 16" key="1">
    <citation type="journal article" date="2004" name="Nature">
        <title>Genome sequence of the ultrasmall unicellular red alga Cyanidioschyzon merolae 10D.</title>
        <authorList>
            <person name="Matsuzaki M."/>
            <person name="Misumi O."/>
            <person name="Shin-i T."/>
            <person name="Maruyama S."/>
            <person name="Takahara M."/>
            <person name="Miyagishima S."/>
            <person name="Mori T."/>
            <person name="Nishida K."/>
            <person name="Yagisawa F."/>
            <person name="Nishida K."/>
            <person name="Yoshida Y."/>
            <person name="Nishimura Y."/>
            <person name="Nakao S."/>
            <person name="Kobayashi T."/>
            <person name="Momoyama Y."/>
            <person name="Higashiyama T."/>
            <person name="Minoda A."/>
            <person name="Sano M."/>
            <person name="Nomoto H."/>
            <person name="Oishi K."/>
            <person name="Hayashi H."/>
            <person name="Ohta F."/>
            <person name="Nishizaka S."/>
            <person name="Haga S."/>
            <person name="Miura S."/>
            <person name="Morishita T."/>
            <person name="Kabeya Y."/>
            <person name="Terasawa K."/>
            <person name="Suzuki Y."/>
            <person name="Ishii Y."/>
            <person name="Asakawa S."/>
            <person name="Takano H."/>
            <person name="Ohta N."/>
            <person name="Kuroiwa H."/>
            <person name="Tanaka K."/>
            <person name="Shimizu N."/>
            <person name="Sugano S."/>
            <person name="Sato N."/>
            <person name="Nozaki H."/>
            <person name="Ogasawara N."/>
            <person name="Kohara Y."/>
            <person name="Kuroiwa T."/>
        </authorList>
    </citation>
    <scope>NUCLEOTIDE SEQUENCE [LARGE SCALE GENOMIC DNA]</scope>
    <source>
        <strain evidence="15 16">10D</strain>
    </source>
</reference>
<dbReference type="EMBL" id="AP006499">
    <property type="protein sequence ID" value="BAM82292.1"/>
    <property type="molecule type" value="Genomic_DNA"/>
</dbReference>
<feature type="compositionally biased region" description="Polar residues" evidence="10">
    <location>
        <begin position="72"/>
        <end position="112"/>
    </location>
</feature>
<dbReference type="Pfam" id="PF08033">
    <property type="entry name" value="Sec23_BS"/>
    <property type="match status" value="1"/>
</dbReference>
<dbReference type="SUPFAM" id="SSF82919">
    <property type="entry name" value="Zn-finger domain of Sec23/24"/>
    <property type="match status" value="1"/>
</dbReference>
<accession>M1VGJ7</accession>
<dbReference type="Pfam" id="PF04811">
    <property type="entry name" value="Sec23_trunk"/>
    <property type="match status" value="1"/>
</dbReference>
<dbReference type="Gene3D" id="3.40.20.10">
    <property type="entry name" value="Severin"/>
    <property type="match status" value="1"/>
</dbReference>
<feature type="compositionally biased region" description="Low complexity" evidence="10">
    <location>
        <begin position="484"/>
        <end position="493"/>
    </location>
</feature>
<feature type="region of interest" description="Disordered" evidence="10">
    <location>
        <begin position="222"/>
        <end position="248"/>
    </location>
</feature>
<comment type="subcellular location">
    <subcellularLocation>
        <location evidence="2">Endoplasmic reticulum membrane</location>
    </subcellularLocation>
    <subcellularLocation>
        <location evidence="1">Golgi apparatus membrane</location>
    </subcellularLocation>
</comment>
<feature type="region of interest" description="Disordered" evidence="10">
    <location>
        <begin position="264"/>
        <end position="305"/>
    </location>
</feature>
<proteinExistence type="inferred from homology"/>
<evidence type="ECO:0000256" key="8">
    <source>
        <dbReference type="ARBA" id="ARBA00023034"/>
    </source>
</evidence>
<feature type="compositionally biased region" description="Low complexity" evidence="10">
    <location>
        <begin position="114"/>
        <end position="139"/>
    </location>
</feature>
<keyword evidence="5" id="KW-0256">Endoplasmic reticulum</keyword>
<feature type="domain" description="Sec23/Sec24 helical" evidence="13">
    <location>
        <begin position="1215"/>
        <end position="1293"/>
    </location>
</feature>
<dbReference type="Gene3D" id="1.20.120.730">
    <property type="entry name" value="Sec23/Sec24 helical domain"/>
    <property type="match status" value="1"/>
</dbReference>
<sequence>MNPASRPGSLPQGEQRGVAGDGTQRRVAVTAHEAAPLPRPGTGPSPADYATASASRYGAAYEQQRLSERSTFRQQQQASAESHGTGNMGQISEAQLARNVSDQADQVTQRPGRSSAWSSEASSQGNGTAYTGAGAAMGAAPPPPGRQSVLPTPQQPQRSPAGLSSRSGAYEATAHSESASALGQALPPQRISPERTAPPVRGNMSNTMASDALHASAADIYGSPRRFDTPSDNQGAMTTDPRAAASALASNSIPRAGVAQGLQARPMPQGTDSLSSDGQHSAEGGNPTNSAHTGRAGGYVPAPLGSSAYTGRGVTAATLEAGQHMEHQRPMLISDQGRSNLSHPSGAPGDARYTPQAATSQWATTGYGVADSIAFGSNHGDSATATAVQHPSGIRTGPDTARGMPSAQPVPGYRAAAPTVPHLHPSMDASMMNGASPVATATSAGHGTAAGNQYTEVSQRNTVPFSSQAPAVMPRAPPGGPSGGITTTVSPPGQNRVPSFSNPLSMGTSLSAGANALGSTTRSTISSGYSPVGYANRPVPGVLMPSPGDGPPTAGQFAPAMASVGPAYARQGNSAVSYQAVPGNVPYPMQPIPGSGGAGPQMAGPPVPGSYANLPTGMSTAPGAPYYGPPGGMVSAPVQAIPAPAAAAATPSTDFASLPRPALDPDSVMYRVWFGDALQRDLLWPQQVLAGDRSAHGGGYNPGAAGAGMPFEPQINFCAFDPTWCCPIELFRPCHPSRMRMSVNFFPNSAATRSKTGLPLAAIVRPLAPPLSDDPLDQVPVVNFGTNGIVRCRRCRTYINFGVTFTDGGRRWRCNICQLLNDVPPEYYSPLDANGKRHDIAERAELCSASVEFVAPSEYMIRPPQPPVYVFVLDVSYGSIISGAFITFVETIRSSLDLLPQDGRTRVAVLTFDTQLTYCVLPPGQQGEPRFLVTPDVDDVFLPTPEDVLASLDESRPALLRLLDKLQTIYDPATLQSTATLTGNALTNGSALGSAVMGAYYIMQHWGGKMVVLGASRPTMGIAKLKDRDDAYALFTDREARLLSPEEGQYKRLAVDFVRAQVSVDLFLTPPSGTYVDVASLGCLSKYTGGELLYISGFEATRDGARLARALRRNLSRETGFEAVFRLRASNGVRCSRFHGRFFTRSSDLLAQPNVDSDKTYVVELSFDEAQLSSRYLCAQSALLYTTSRGERRIRVHTIVAPVTSIVNELYRSADVNAVVNLLARSLFEHCTMKKADAVRRLIVDQIVDILAKYRQLLSSPGNVTSSQLVLPDALRCMPLYALGIIRSVLLSRDAATAMVLRLDCKAALLQAIDNGSIGTLMAFAYPNCIRLEDGTGVHASAAALSGMVLIDAGFEIFIWIAQDVPPPLLVSLLGPEITSLFLAQPPPAHVPSPKALGEEVLRLPYHEPNDRGHEMRRRIHAVLEARWDAQPVVSLVRQGTPAEARVLTLMTEDRTSSEMGYLEFLAAIQRQLQQRVVGSNAAAGRS</sequence>
<dbReference type="GO" id="GO:0090110">
    <property type="term" value="P:COPII-coated vesicle cargo loading"/>
    <property type="evidence" value="ECO:0007669"/>
    <property type="project" value="TreeGrafter"/>
</dbReference>
<dbReference type="Gramene" id="CMQ471CT">
    <property type="protein sequence ID" value="CMQ471CT"/>
    <property type="gene ID" value="CMQ471C"/>
</dbReference>
<evidence type="ECO:0000256" key="4">
    <source>
        <dbReference type="ARBA" id="ARBA00022448"/>
    </source>
</evidence>
<evidence type="ECO:0000313" key="16">
    <source>
        <dbReference type="Proteomes" id="UP000007014"/>
    </source>
</evidence>
<dbReference type="InterPro" id="IPR036174">
    <property type="entry name" value="Znf_Sec23_Sec24_sf"/>
</dbReference>
<dbReference type="Pfam" id="PF04810">
    <property type="entry name" value="zf-Sec23_Sec24"/>
    <property type="match status" value="1"/>
</dbReference>
<feature type="region of interest" description="Disordered" evidence="10">
    <location>
        <begin position="381"/>
        <end position="411"/>
    </location>
</feature>
<dbReference type="InterPro" id="IPR006896">
    <property type="entry name" value="Sec23/24_trunk_dom"/>
</dbReference>
<keyword evidence="8" id="KW-0333">Golgi apparatus</keyword>
<evidence type="ECO:0000256" key="3">
    <source>
        <dbReference type="ARBA" id="ARBA00008334"/>
    </source>
</evidence>
<dbReference type="InterPro" id="IPR006895">
    <property type="entry name" value="Znf_Sec23_Sec24"/>
</dbReference>